<sequence length="690" mass="77269">MGSSKLVEPNAGTLTPSNPNYLANASVITASPAHQKQTLFNPIQRQELPHGANGLCGNANASINLAKQRGIVDKYTHHQSSQKEYANVGDFHTPRRWMRTVNSSLESPDMSFLTRTDPAKTGNLISLQKSLHKSASPRARRTATAFRLVKQRSVDGVVEDRTGKVTQPFSENDSMHPFARKGPLSFANIESSDGLGHGHQHQNQFVQENISVEDVDGYGQKRRIEDTGPIYKSNVAEIGNKNPKVNIEMGGSVSDLSRVANSEVEKSRAYEAQGHWANGLKELSGDIERLIIPSIGKLNTRELDKLEDLVGRMQKVTKYEKLCTLAQFQRAHDLQANHRQERIAEARRVQETLIYERVKLLILRANQERLRKQVQLLQSGIQEAINLKFNVKRVLQNGAKDDHTKNISMPSPSVHHSSNSDAYNKVITKRQELGVLDLKVKNLTKSVLASCKIKEEPSPDKSIALVNDYLKRKTRCRLIQKELQLCEVQRMERENGHHSVVLNYCDFLLQSFTKSHASYSTRVTFNSVNIMKSFPNINACTAFAFVFNEVIRNLVSSKSLAAETQMTRSLLHSLLLVIEEARQASIELRNLVQTIFRSPSDGLLELEFCFVDFKTGNKVKLILDVTCLNCGVYPLDLNSRISIIETVESLSSEIEAAIKAPKAGCLMILRLCRSVSQVVHTTSNRIVRSS</sequence>
<name>A0A2G5C6G8_AQUCA</name>
<protein>
    <submittedName>
        <fullName evidence="1">Uncharacterized protein</fullName>
    </submittedName>
</protein>
<dbReference type="STRING" id="218851.A0A2G5C6G8"/>
<gene>
    <name evidence="1" type="ORF">AQUCO_09300006v1</name>
</gene>
<dbReference type="PANTHER" id="PTHR35707:SF1">
    <property type="entry name" value="SPC7 KINETOCHORE PROTEIN DOMAIN-CONTAINING PROTEIN"/>
    <property type="match status" value="1"/>
</dbReference>
<dbReference type="EMBL" id="KZ305110">
    <property type="protein sequence ID" value="PIA26407.1"/>
    <property type="molecule type" value="Genomic_DNA"/>
</dbReference>
<dbReference type="Proteomes" id="UP000230069">
    <property type="component" value="Unassembled WGS sequence"/>
</dbReference>
<dbReference type="InParanoid" id="A0A2G5C6G8"/>
<proteinExistence type="predicted"/>
<accession>A0A2G5C6G8</accession>
<evidence type="ECO:0000313" key="1">
    <source>
        <dbReference type="EMBL" id="PIA26407.1"/>
    </source>
</evidence>
<dbReference type="PANTHER" id="PTHR35707">
    <property type="entry name" value="OS06G0608100 PROTEIN"/>
    <property type="match status" value="1"/>
</dbReference>
<dbReference type="OrthoDB" id="1929367at2759"/>
<organism evidence="1 2">
    <name type="scientific">Aquilegia coerulea</name>
    <name type="common">Rocky mountain columbine</name>
    <dbReference type="NCBI Taxonomy" id="218851"/>
    <lineage>
        <taxon>Eukaryota</taxon>
        <taxon>Viridiplantae</taxon>
        <taxon>Streptophyta</taxon>
        <taxon>Embryophyta</taxon>
        <taxon>Tracheophyta</taxon>
        <taxon>Spermatophyta</taxon>
        <taxon>Magnoliopsida</taxon>
        <taxon>Ranunculales</taxon>
        <taxon>Ranunculaceae</taxon>
        <taxon>Thalictroideae</taxon>
        <taxon>Aquilegia</taxon>
    </lineage>
</organism>
<dbReference type="AlphaFoldDB" id="A0A2G5C6G8"/>
<keyword evidence="2" id="KW-1185">Reference proteome</keyword>
<evidence type="ECO:0000313" key="2">
    <source>
        <dbReference type="Proteomes" id="UP000230069"/>
    </source>
</evidence>
<reference evidence="1 2" key="1">
    <citation type="submission" date="2017-09" db="EMBL/GenBank/DDBJ databases">
        <title>WGS assembly of Aquilegia coerulea Goldsmith.</title>
        <authorList>
            <person name="Hodges S."/>
            <person name="Kramer E."/>
            <person name="Nordborg M."/>
            <person name="Tomkins J."/>
            <person name="Borevitz J."/>
            <person name="Derieg N."/>
            <person name="Yan J."/>
            <person name="Mihaltcheva S."/>
            <person name="Hayes R.D."/>
            <person name="Rokhsar D."/>
        </authorList>
    </citation>
    <scope>NUCLEOTIDE SEQUENCE [LARGE SCALE GENOMIC DNA]</scope>
    <source>
        <strain evidence="2">cv. Goldsmith</strain>
    </source>
</reference>